<accession>A0A545U174</accession>
<feature type="region of interest" description="Disordered" evidence="1">
    <location>
        <begin position="1"/>
        <end position="29"/>
    </location>
</feature>
<keyword evidence="3" id="KW-1185">Reference proteome</keyword>
<protein>
    <recommendedName>
        <fullName evidence="4">VWFA domain-containing protein</fullName>
    </recommendedName>
</protein>
<dbReference type="SUPFAM" id="SSF51120">
    <property type="entry name" value="beta-Roll"/>
    <property type="match status" value="1"/>
</dbReference>
<dbReference type="OrthoDB" id="6305173at2"/>
<feature type="compositionally biased region" description="Basic and acidic residues" evidence="1">
    <location>
        <begin position="13"/>
        <end position="23"/>
    </location>
</feature>
<evidence type="ECO:0000256" key="1">
    <source>
        <dbReference type="SAM" id="MobiDB-lite"/>
    </source>
</evidence>
<dbReference type="Pfam" id="PF00353">
    <property type="entry name" value="HemolysinCabind"/>
    <property type="match status" value="1"/>
</dbReference>
<proteinExistence type="predicted"/>
<dbReference type="EMBL" id="VHSH01000001">
    <property type="protein sequence ID" value="TQV83237.1"/>
    <property type="molecule type" value="Genomic_DNA"/>
</dbReference>
<feature type="compositionally biased region" description="Low complexity" evidence="1">
    <location>
        <begin position="1"/>
        <end position="12"/>
    </location>
</feature>
<feature type="region of interest" description="Disordered" evidence="1">
    <location>
        <begin position="640"/>
        <end position="666"/>
    </location>
</feature>
<evidence type="ECO:0000313" key="2">
    <source>
        <dbReference type="EMBL" id="TQV83237.1"/>
    </source>
</evidence>
<dbReference type="InterPro" id="IPR001343">
    <property type="entry name" value="Hemolysn_Ca-bd"/>
</dbReference>
<sequence>MTEQQSNLSSTETSEKSELDSQRTDASVETGTATAIALGQAAAPEPLVVTQPATGQTQEISLEAGQPVLLTMAADETFIAVDGANFVLSFDGDGDGAIDTRVVFLNLVDQAGSENPPQFVIGGQVVSSGLLVTQTIALGGGNGDPIPFETAAGEVAVGGGNNVYDDDLGSAIDLLLAQDVIPPTALVFGLPDPEPGLALDLTSDVLDDVPPPPPPPSELFAPVDFDISVTAERNFGPNSPTAPNVTEGVLDIGLEEEVPGFFFEFQVGFEESPDDNIRGTDVEDGTTENFTITSLPEEGFLAIDTNGDGIFDTVLGPADIGTERAEITTANEVRYFLPLNGGDAERPELPESVRFTYFTTDSDGLTSDGAVVTIDFENGLPGVLTVEPDVGDIRPNREGDANAPETSVTIDVLANDSHSEGLPLTLESVDFDPALGTAVIVDDQIVFTPAAGVTETTVQFTYTVTTPDGLSEQTTVDVTIGKDVSVQSIVEVPDSSPLREELLSQIVGGVDTYDVDGADGTATDPFDVNVELYPNSDVTFTVTADPDLPDVLDLYLLQDLSGSFRDDLPEVRGDQNASSDAGDLGLLDDLVNGVEGLAGDVQFGLGSFRDEITEGDDPDRDAGSLELGQYAFRHHLDLAPGEGGERLDGVPTDAPGNPNEPAGEGAAYDELFAGDPDSDEATGLGGDNPEKQLFALNEVAKDAARAEDNDGGTSSDFGFRSGSAKVVVILTDATSHDTNNAAFMEQLRTNLQVSGIIPIFLVAPGVEGADVINEFYDNLIEDLQVGVRVPLEADSSDLVEAIEKGLNQINQDLTLEVEGDENGYVSIGEPDIDPETGEHIWEVTLSAPLDKGHNNDDDITLKVTNDASGEQVGGDINVDVTTDAAANGGDDFDIVEGHNGQNVLNGGAGNDLIIGLGGDDILIGGEGNDVFAFGARDNGDELDFDGNDIIQDFTIGEDQVNLEALLDALGIDDADRKDSVTVEEDGGNTVITVDGATDFTVTLTGITDTLTVGNDPNSDIVI</sequence>
<dbReference type="Gene3D" id="2.60.40.2810">
    <property type="match status" value="1"/>
</dbReference>
<evidence type="ECO:0008006" key="4">
    <source>
        <dbReference type="Google" id="ProtNLM"/>
    </source>
</evidence>
<dbReference type="Gene3D" id="3.40.50.410">
    <property type="entry name" value="von Willebrand factor, type A domain"/>
    <property type="match status" value="2"/>
</dbReference>
<dbReference type="InterPro" id="IPR011049">
    <property type="entry name" value="Serralysin-like_metalloprot_C"/>
</dbReference>
<dbReference type="PRINTS" id="PR00313">
    <property type="entry name" value="CABNDNGRPT"/>
</dbReference>
<dbReference type="AlphaFoldDB" id="A0A545U174"/>
<dbReference type="InterPro" id="IPR036465">
    <property type="entry name" value="vWFA_dom_sf"/>
</dbReference>
<dbReference type="Gene3D" id="2.150.10.10">
    <property type="entry name" value="Serralysin-like metalloprotease, C-terminal"/>
    <property type="match status" value="1"/>
</dbReference>
<dbReference type="SUPFAM" id="SSF53300">
    <property type="entry name" value="vWA-like"/>
    <property type="match status" value="1"/>
</dbReference>
<dbReference type="Pfam" id="PF17963">
    <property type="entry name" value="Big_9"/>
    <property type="match status" value="1"/>
</dbReference>
<dbReference type="GO" id="GO:0005509">
    <property type="term" value="F:calcium ion binding"/>
    <property type="evidence" value="ECO:0007669"/>
    <property type="project" value="InterPro"/>
</dbReference>
<dbReference type="Proteomes" id="UP000315252">
    <property type="component" value="Unassembled WGS sequence"/>
</dbReference>
<evidence type="ECO:0000313" key="3">
    <source>
        <dbReference type="Proteomes" id="UP000315252"/>
    </source>
</evidence>
<name>A0A545U174_9PROT</name>
<gene>
    <name evidence="2" type="ORF">FKG95_01145</name>
</gene>
<organism evidence="2 3">
    <name type="scientific">Denitrobaculum tricleocarpae</name>
    <dbReference type="NCBI Taxonomy" id="2591009"/>
    <lineage>
        <taxon>Bacteria</taxon>
        <taxon>Pseudomonadati</taxon>
        <taxon>Pseudomonadota</taxon>
        <taxon>Alphaproteobacteria</taxon>
        <taxon>Rhodospirillales</taxon>
        <taxon>Rhodospirillaceae</taxon>
        <taxon>Denitrobaculum</taxon>
    </lineage>
</organism>
<comment type="caution">
    <text evidence="2">The sequence shown here is derived from an EMBL/GenBank/DDBJ whole genome shotgun (WGS) entry which is preliminary data.</text>
</comment>
<dbReference type="RefSeq" id="WP_142894330.1">
    <property type="nucleotide sequence ID" value="NZ_ML660052.1"/>
</dbReference>
<dbReference type="PROSITE" id="PS00330">
    <property type="entry name" value="HEMOLYSIN_CALCIUM"/>
    <property type="match status" value="1"/>
</dbReference>
<reference evidence="2 3" key="1">
    <citation type="submission" date="2019-06" db="EMBL/GenBank/DDBJ databases">
        <title>Whole genome sequence for Rhodospirillaceae sp. R148.</title>
        <authorList>
            <person name="Wang G."/>
        </authorList>
    </citation>
    <scope>NUCLEOTIDE SEQUENCE [LARGE SCALE GENOMIC DNA]</scope>
    <source>
        <strain evidence="2 3">R148</strain>
    </source>
</reference>
<dbReference type="InterPro" id="IPR018511">
    <property type="entry name" value="Hemolysin-typ_Ca-bd_CS"/>
</dbReference>